<dbReference type="InterPro" id="IPR001753">
    <property type="entry name" value="Enoyl-CoA_hydra/iso"/>
</dbReference>
<evidence type="ECO:0000256" key="1">
    <source>
        <dbReference type="ARBA" id="ARBA00005254"/>
    </source>
</evidence>
<dbReference type="Pfam" id="PF00378">
    <property type="entry name" value="ECH_1"/>
    <property type="match status" value="1"/>
</dbReference>
<dbReference type="Gene3D" id="1.10.12.10">
    <property type="entry name" value="Lyase 2-enoyl-coa Hydratase, Chain A, domain 2"/>
    <property type="match status" value="1"/>
</dbReference>
<dbReference type="GO" id="GO:0016836">
    <property type="term" value="F:hydro-lyase activity"/>
    <property type="evidence" value="ECO:0007669"/>
    <property type="project" value="UniProtKB-ARBA"/>
</dbReference>
<dbReference type="InterPro" id="IPR029045">
    <property type="entry name" value="ClpP/crotonase-like_dom_sf"/>
</dbReference>
<organism evidence="4 5">
    <name type="scientific">Mailhella massiliensis</name>
    <dbReference type="NCBI Taxonomy" id="1903261"/>
    <lineage>
        <taxon>Bacteria</taxon>
        <taxon>Pseudomonadati</taxon>
        <taxon>Thermodesulfobacteriota</taxon>
        <taxon>Desulfovibrionia</taxon>
        <taxon>Desulfovibrionales</taxon>
        <taxon>Desulfovibrionaceae</taxon>
        <taxon>Mailhella</taxon>
    </lineage>
</organism>
<dbReference type="PANTHER" id="PTHR11941">
    <property type="entry name" value="ENOYL-COA HYDRATASE-RELATED"/>
    <property type="match status" value="1"/>
</dbReference>
<sequence>MWNSLILEQNHPLATLTLNRPSQLNALNLELLTELEEALILLEKDKDTRVVVLTGAGDRAFVAGADIGAMQAMTAEEGRAFAAYGQKVFSLIEHMPQPVIAMVQGFALGGGCELALACDIRVASERARFGQPEVTLGITPGFGGTQRLPRLIGRGRAARLLYTGSVIHADEAFSLGLVDQVLPHDQLREGTLALARAIAEQSACATQQIKRCIRNGMNTGLEAGLAYESQAFGLCFTTSEQKKAMEAFLNKRR</sequence>
<dbReference type="PANTHER" id="PTHR11941:SF54">
    <property type="entry name" value="ENOYL-COA HYDRATASE, MITOCHONDRIAL"/>
    <property type="match status" value="1"/>
</dbReference>
<evidence type="ECO:0000313" key="4">
    <source>
        <dbReference type="EMBL" id="HJD96969.1"/>
    </source>
</evidence>
<evidence type="ECO:0000256" key="3">
    <source>
        <dbReference type="RuleBase" id="RU003707"/>
    </source>
</evidence>
<dbReference type="EMBL" id="DYZA01000091">
    <property type="protein sequence ID" value="HJD96969.1"/>
    <property type="molecule type" value="Genomic_DNA"/>
</dbReference>
<reference evidence="4" key="2">
    <citation type="submission" date="2021-09" db="EMBL/GenBank/DDBJ databases">
        <authorList>
            <person name="Gilroy R."/>
        </authorList>
    </citation>
    <scope>NUCLEOTIDE SEQUENCE</scope>
    <source>
        <strain evidence="4">ChiGjej2B2-19336</strain>
    </source>
</reference>
<protein>
    <submittedName>
        <fullName evidence="4">Enoyl-CoA hydratase/isomerase family protein</fullName>
    </submittedName>
</protein>
<dbReference type="RefSeq" id="WP_304121653.1">
    <property type="nucleotide sequence ID" value="NZ_DYZA01000091.1"/>
</dbReference>
<gene>
    <name evidence="4" type="ORF">K8W16_04925</name>
</gene>
<dbReference type="FunFam" id="3.90.226.10:FF:000009">
    <property type="entry name" value="Carnitinyl-CoA dehydratase"/>
    <property type="match status" value="1"/>
</dbReference>
<accession>A0A921AVQ4</accession>
<dbReference type="CDD" id="cd06558">
    <property type="entry name" value="crotonase-like"/>
    <property type="match status" value="1"/>
</dbReference>
<dbReference type="SUPFAM" id="SSF52096">
    <property type="entry name" value="ClpP/crotonase"/>
    <property type="match status" value="1"/>
</dbReference>
<evidence type="ECO:0000256" key="2">
    <source>
        <dbReference type="ARBA" id="ARBA00023239"/>
    </source>
</evidence>
<dbReference type="Proteomes" id="UP000698963">
    <property type="component" value="Unassembled WGS sequence"/>
</dbReference>
<reference evidence="4" key="1">
    <citation type="journal article" date="2021" name="PeerJ">
        <title>Extensive microbial diversity within the chicken gut microbiome revealed by metagenomics and culture.</title>
        <authorList>
            <person name="Gilroy R."/>
            <person name="Ravi A."/>
            <person name="Getino M."/>
            <person name="Pursley I."/>
            <person name="Horton D.L."/>
            <person name="Alikhan N.F."/>
            <person name="Baker D."/>
            <person name="Gharbi K."/>
            <person name="Hall N."/>
            <person name="Watson M."/>
            <person name="Adriaenssens E.M."/>
            <person name="Foster-Nyarko E."/>
            <person name="Jarju S."/>
            <person name="Secka A."/>
            <person name="Antonio M."/>
            <person name="Oren A."/>
            <person name="Chaudhuri R.R."/>
            <person name="La Ragione R."/>
            <person name="Hildebrand F."/>
            <person name="Pallen M.J."/>
        </authorList>
    </citation>
    <scope>NUCLEOTIDE SEQUENCE</scope>
    <source>
        <strain evidence="4">ChiGjej2B2-19336</strain>
    </source>
</reference>
<dbReference type="Gene3D" id="3.90.226.10">
    <property type="entry name" value="2-enoyl-CoA Hydratase, Chain A, domain 1"/>
    <property type="match status" value="1"/>
</dbReference>
<comment type="caution">
    <text evidence="4">The sequence shown here is derived from an EMBL/GenBank/DDBJ whole genome shotgun (WGS) entry which is preliminary data.</text>
</comment>
<evidence type="ECO:0000313" key="5">
    <source>
        <dbReference type="Proteomes" id="UP000698963"/>
    </source>
</evidence>
<dbReference type="AlphaFoldDB" id="A0A921AVQ4"/>
<dbReference type="PROSITE" id="PS00166">
    <property type="entry name" value="ENOYL_COA_HYDRATASE"/>
    <property type="match status" value="1"/>
</dbReference>
<proteinExistence type="inferred from homology"/>
<dbReference type="InterPro" id="IPR018376">
    <property type="entry name" value="Enoyl-CoA_hyd/isom_CS"/>
</dbReference>
<name>A0A921AVQ4_9BACT</name>
<keyword evidence="2" id="KW-0456">Lyase</keyword>
<dbReference type="FunFam" id="1.10.12.10:FF:000001">
    <property type="entry name" value="Probable enoyl-CoA hydratase, mitochondrial"/>
    <property type="match status" value="1"/>
</dbReference>
<dbReference type="GO" id="GO:0006635">
    <property type="term" value="P:fatty acid beta-oxidation"/>
    <property type="evidence" value="ECO:0007669"/>
    <property type="project" value="TreeGrafter"/>
</dbReference>
<dbReference type="InterPro" id="IPR014748">
    <property type="entry name" value="Enoyl-CoA_hydra_C"/>
</dbReference>
<comment type="similarity">
    <text evidence="1 3">Belongs to the enoyl-CoA hydratase/isomerase family.</text>
</comment>